<dbReference type="PROSITE" id="PS51063">
    <property type="entry name" value="HTH_CRP_2"/>
    <property type="match status" value="1"/>
</dbReference>
<evidence type="ECO:0000259" key="5">
    <source>
        <dbReference type="PROSITE" id="PS51063"/>
    </source>
</evidence>
<dbReference type="Pfam" id="PF00027">
    <property type="entry name" value="cNMP_binding"/>
    <property type="match status" value="1"/>
</dbReference>
<name>A0ABU0INN8_9CAUL</name>
<sequence length="280" mass="31136">MSPGFGFKYHLLPVRLVCGYALRTATPEKTMGVFAERVTRRFRIDRSELAFLERLEASPLPVKRGHTIVQEGDPADRAFVLMAGWVMSYSCFPDGSQQVRRLHFPGDLLAMPSVSMRHHAESLEALSDAVIAPFDKRLLAEMFNMPRLAAIMYMFAQAERVTAGDRHASLGLDSAKARIAYLLIDILHRLRSADGQVENSFLLHLTRRQIAQTAGITPVHASRLWNALIADGLIRCVGRTVSIVREPSLAQLGHYADRDGDLDFPWLRAVEDSTKAAVAG</sequence>
<gene>
    <name evidence="6" type="ORF">QO010_001399</name>
</gene>
<dbReference type="InterPro" id="IPR012318">
    <property type="entry name" value="HTH_CRP"/>
</dbReference>
<feature type="domain" description="HTH crp-type" evidence="5">
    <location>
        <begin position="173"/>
        <end position="247"/>
    </location>
</feature>
<dbReference type="RefSeq" id="WP_307347719.1">
    <property type="nucleotide sequence ID" value="NZ_JAUSVS010000002.1"/>
</dbReference>
<dbReference type="SUPFAM" id="SSF46785">
    <property type="entry name" value="Winged helix' DNA-binding domain"/>
    <property type="match status" value="1"/>
</dbReference>
<keyword evidence="3" id="KW-0804">Transcription</keyword>
<evidence type="ECO:0000256" key="3">
    <source>
        <dbReference type="ARBA" id="ARBA00023163"/>
    </source>
</evidence>
<evidence type="ECO:0000259" key="4">
    <source>
        <dbReference type="PROSITE" id="PS50042"/>
    </source>
</evidence>
<proteinExistence type="predicted"/>
<evidence type="ECO:0000313" key="7">
    <source>
        <dbReference type="Proteomes" id="UP001228905"/>
    </source>
</evidence>
<dbReference type="InterPro" id="IPR018490">
    <property type="entry name" value="cNMP-bd_dom_sf"/>
</dbReference>
<dbReference type="Pfam" id="PF13545">
    <property type="entry name" value="HTH_Crp_2"/>
    <property type="match status" value="1"/>
</dbReference>
<evidence type="ECO:0000256" key="1">
    <source>
        <dbReference type="ARBA" id="ARBA00023015"/>
    </source>
</evidence>
<reference evidence="6 7" key="1">
    <citation type="submission" date="2023-07" db="EMBL/GenBank/DDBJ databases">
        <title>Genomic Encyclopedia of Type Strains, Phase IV (KMG-IV): sequencing the most valuable type-strain genomes for metagenomic binning, comparative biology and taxonomic classification.</title>
        <authorList>
            <person name="Goeker M."/>
        </authorList>
    </citation>
    <scope>NUCLEOTIDE SEQUENCE [LARGE SCALE GENOMIC DNA]</scope>
    <source>
        <strain evidence="6 7">DSM 18695</strain>
    </source>
</reference>
<keyword evidence="7" id="KW-1185">Reference proteome</keyword>
<evidence type="ECO:0000256" key="2">
    <source>
        <dbReference type="ARBA" id="ARBA00023125"/>
    </source>
</evidence>
<dbReference type="InterPro" id="IPR036390">
    <property type="entry name" value="WH_DNA-bd_sf"/>
</dbReference>
<feature type="domain" description="Cyclic nucleotide-binding" evidence="4">
    <location>
        <begin position="51"/>
        <end position="86"/>
    </location>
</feature>
<protein>
    <submittedName>
        <fullName evidence="6">CRP-like cAMP-binding protein</fullName>
    </submittedName>
</protein>
<accession>A0ABU0INN8</accession>
<keyword evidence="1" id="KW-0805">Transcription regulation</keyword>
<dbReference type="InterPro" id="IPR036388">
    <property type="entry name" value="WH-like_DNA-bd_sf"/>
</dbReference>
<dbReference type="Gene3D" id="2.60.120.10">
    <property type="entry name" value="Jelly Rolls"/>
    <property type="match status" value="1"/>
</dbReference>
<dbReference type="SMART" id="SM00419">
    <property type="entry name" value="HTH_CRP"/>
    <property type="match status" value="1"/>
</dbReference>
<dbReference type="InterPro" id="IPR000595">
    <property type="entry name" value="cNMP-bd_dom"/>
</dbReference>
<dbReference type="CDD" id="cd00038">
    <property type="entry name" value="CAP_ED"/>
    <property type="match status" value="1"/>
</dbReference>
<organism evidence="6 7">
    <name type="scientific">Caulobacter ginsengisoli</name>
    <dbReference type="NCBI Taxonomy" id="400775"/>
    <lineage>
        <taxon>Bacteria</taxon>
        <taxon>Pseudomonadati</taxon>
        <taxon>Pseudomonadota</taxon>
        <taxon>Alphaproteobacteria</taxon>
        <taxon>Caulobacterales</taxon>
        <taxon>Caulobacteraceae</taxon>
        <taxon>Caulobacter</taxon>
    </lineage>
</organism>
<comment type="caution">
    <text evidence="6">The sequence shown here is derived from an EMBL/GenBank/DDBJ whole genome shotgun (WGS) entry which is preliminary data.</text>
</comment>
<dbReference type="PROSITE" id="PS50042">
    <property type="entry name" value="CNMP_BINDING_3"/>
    <property type="match status" value="1"/>
</dbReference>
<dbReference type="Proteomes" id="UP001228905">
    <property type="component" value="Unassembled WGS sequence"/>
</dbReference>
<dbReference type="SUPFAM" id="SSF51206">
    <property type="entry name" value="cAMP-binding domain-like"/>
    <property type="match status" value="1"/>
</dbReference>
<dbReference type="EMBL" id="JAUSVS010000002">
    <property type="protein sequence ID" value="MDQ0463628.1"/>
    <property type="molecule type" value="Genomic_DNA"/>
</dbReference>
<evidence type="ECO:0000313" key="6">
    <source>
        <dbReference type="EMBL" id="MDQ0463628.1"/>
    </source>
</evidence>
<dbReference type="Gene3D" id="1.10.10.10">
    <property type="entry name" value="Winged helix-like DNA-binding domain superfamily/Winged helix DNA-binding domain"/>
    <property type="match status" value="1"/>
</dbReference>
<dbReference type="InterPro" id="IPR014710">
    <property type="entry name" value="RmlC-like_jellyroll"/>
</dbReference>
<keyword evidence="2" id="KW-0238">DNA-binding</keyword>